<accession>A0ABR2FQU9</accession>
<proteinExistence type="predicted"/>
<gene>
    <name evidence="1" type="ORF">V6N12_068485</name>
</gene>
<dbReference type="Proteomes" id="UP001472677">
    <property type="component" value="Unassembled WGS sequence"/>
</dbReference>
<organism evidence="1 2">
    <name type="scientific">Hibiscus sabdariffa</name>
    <name type="common">roselle</name>
    <dbReference type="NCBI Taxonomy" id="183260"/>
    <lineage>
        <taxon>Eukaryota</taxon>
        <taxon>Viridiplantae</taxon>
        <taxon>Streptophyta</taxon>
        <taxon>Embryophyta</taxon>
        <taxon>Tracheophyta</taxon>
        <taxon>Spermatophyta</taxon>
        <taxon>Magnoliopsida</taxon>
        <taxon>eudicotyledons</taxon>
        <taxon>Gunneridae</taxon>
        <taxon>Pentapetalae</taxon>
        <taxon>rosids</taxon>
        <taxon>malvids</taxon>
        <taxon>Malvales</taxon>
        <taxon>Malvaceae</taxon>
        <taxon>Malvoideae</taxon>
        <taxon>Hibiscus</taxon>
    </lineage>
</organism>
<evidence type="ECO:0000313" key="1">
    <source>
        <dbReference type="EMBL" id="KAK8584239.1"/>
    </source>
</evidence>
<reference evidence="1 2" key="1">
    <citation type="journal article" date="2024" name="G3 (Bethesda)">
        <title>Genome assembly of Hibiscus sabdariffa L. provides insights into metabolisms of medicinal natural products.</title>
        <authorList>
            <person name="Kim T."/>
        </authorList>
    </citation>
    <scope>NUCLEOTIDE SEQUENCE [LARGE SCALE GENOMIC DNA]</scope>
    <source>
        <strain evidence="1">TK-2024</strain>
        <tissue evidence="1">Old leaves</tissue>
    </source>
</reference>
<sequence>MPLPVEVRRPYLMKKKAFRCGFFKHLRTAAVTEVMVSNNSRDASSPSSYNDAAVVLVSIPMTLSSVRYQ</sequence>
<protein>
    <submittedName>
        <fullName evidence="1">Uncharacterized protein</fullName>
    </submittedName>
</protein>
<evidence type="ECO:0000313" key="2">
    <source>
        <dbReference type="Proteomes" id="UP001472677"/>
    </source>
</evidence>
<comment type="caution">
    <text evidence="1">The sequence shown here is derived from an EMBL/GenBank/DDBJ whole genome shotgun (WGS) entry which is preliminary data.</text>
</comment>
<dbReference type="EMBL" id="JBBPBM010000005">
    <property type="protein sequence ID" value="KAK8584239.1"/>
    <property type="molecule type" value="Genomic_DNA"/>
</dbReference>
<name>A0ABR2FQU9_9ROSI</name>
<keyword evidence="2" id="KW-1185">Reference proteome</keyword>